<dbReference type="InterPro" id="IPR036648">
    <property type="entry name" value="CN_Hdrase_a/SCN_Hdrase_g_sf"/>
</dbReference>
<feature type="region of interest" description="Disordered" evidence="1">
    <location>
        <begin position="51"/>
        <end position="71"/>
    </location>
</feature>
<keyword evidence="3" id="KW-1185">Reference proteome</keyword>
<dbReference type="Proteomes" id="UP001501570">
    <property type="component" value="Unassembled WGS sequence"/>
</dbReference>
<protein>
    <recommendedName>
        <fullName evidence="4">NHLP leader peptide domain-containing protein</fullName>
    </recommendedName>
</protein>
<dbReference type="RefSeq" id="WP_345633574.1">
    <property type="nucleotide sequence ID" value="NZ_BAABJQ010000016.1"/>
</dbReference>
<gene>
    <name evidence="2" type="ORF">GCM10023322_50880</name>
</gene>
<evidence type="ECO:0008006" key="4">
    <source>
        <dbReference type="Google" id="ProtNLM"/>
    </source>
</evidence>
<feature type="compositionally biased region" description="Basic and acidic residues" evidence="1">
    <location>
        <begin position="54"/>
        <end position="66"/>
    </location>
</feature>
<name>A0ABP9S7B3_9ACTN</name>
<organism evidence="2 3">
    <name type="scientific">Rugosimonospora acidiphila</name>
    <dbReference type="NCBI Taxonomy" id="556531"/>
    <lineage>
        <taxon>Bacteria</taxon>
        <taxon>Bacillati</taxon>
        <taxon>Actinomycetota</taxon>
        <taxon>Actinomycetes</taxon>
        <taxon>Micromonosporales</taxon>
        <taxon>Micromonosporaceae</taxon>
        <taxon>Rugosimonospora</taxon>
    </lineage>
</organism>
<dbReference type="EMBL" id="BAABJQ010000016">
    <property type="protein sequence ID" value="GAA5192074.1"/>
    <property type="molecule type" value="Genomic_DNA"/>
</dbReference>
<accession>A0ABP9S7B3</accession>
<sequence>MALSEQDRADFVGGYTRAVINAWSNDEFSALLESDPKAALTEAGIAIPDGATVRVDRRDPEPERGGDSSLEQQVELYEAGQTSGTYVFLIPSTPQVNTEELSEEELAGVSGGDSCCCCPCCCCT</sequence>
<dbReference type="Gene3D" id="3.90.330.10">
    <property type="entry name" value="Nitrile hydratase alpha /Thiocyanate hydrolase gamma"/>
    <property type="match status" value="1"/>
</dbReference>
<evidence type="ECO:0000256" key="1">
    <source>
        <dbReference type="SAM" id="MobiDB-lite"/>
    </source>
</evidence>
<dbReference type="SUPFAM" id="SSF56209">
    <property type="entry name" value="Nitrile hydratase alpha chain"/>
    <property type="match status" value="1"/>
</dbReference>
<evidence type="ECO:0000313" key="2">
    <source>
        <dbReference type="EMBL" id="GAA5192074.1"/>
    </source>
</evidence>
<proteinExistence type="predicted"/>
<evidence type="ECO:0000313" key="3">
    <source>
        <dbReference type="Proteomes" id="UP001501570"/>
    </source>
</evidence>
<reference evidence="3" key="1">
    <citation type="journal article" date="2019" name="Int. J. Syst. Evol. Microbiol.">
        <title>The Global Catalogue of Microorganisms (GCM) 10K type strain sequencing project: providing services to taxonomists for standard genome sequencing and annotation.</title>
        <authorList>
            <consortium name="The Broad Institute Genomics Platform"/>
            <consortium name="The Broad Institute Genome Sequencing Center for Infectious Disease"/>
            <person name="Wu L."/>
            <person name="Ma J."/>
        </authorList>
    </citation>
    <scope>NUCLEOTIDE SEQUENCE [LARGE SCALE GENOMIC DNA]</scope>
    <source>
        <strain evidence="3">JCM 18304</strain>
    </source>
</reference>
<comment type="caution">
    <text evidence="2">The sequence shown here is derived from an EMBL/GenBank/DDBJ whole genome shotgun (WGS) entry which is preliminary data.</text>
</comment>